<accession>A0ABY4TH79</accession>
<keyword evidence="7" id="KW-1185">Reference proteome</keyword>
<gene>
    <name evidence="6" type="ORF">MW084_22375</name>
</gene>
<dbReference type="Gene3D" id="3.40.50.20">
    <property type="match status" value="1"/>
</dbReference>
<evidence type="ECO:0000256" key="1">
    <source>
        <dbReference type="ARBA" id="ARBA00022598"/>
    </source>
</evidence>
<dbReference type="InterPro" id="IPR011761">
    <property type="entry name" value="ATP-grasp"/>
</dbReference>
<dbReference type="InterPro" id="IPR040570">
    <property type="entry name" value="LAL_C2"/>
</dbReference>
<name>A0ABY4TH79_9ACTN</name>
<evidence type="ECO:0000256" key="2">
    <source>
        <dbReference type="ARBA" id="ARBA00022741"/>
    </source>
</evidence>
<keyword evidence="1" id="KW-0436">Ligase</keyword>
<evidence type="ECO:0000256" key="4">
    <source>
        <dbReference type="PROSITE-ProRule" id="PRU00409"/>
    </source>
</evidence>
<dbReference type="EMBL" id="CP095474">
    <property type="protein sequence ID" value="URN18231.1"/>
    <property type="molecule type" value="Genomic_DNA"/>
</dbReference>
<proteinExistence type="predicted"/>
<feature type="domain" description="ATP-grasp" evidence="5">
    <location>
        <begin position="107"/>
        <end position="296"/>
    </location>
</feature>
<dbReference type="SUPFAM" id="SSF56059">
    <property type="entry name" value="Glutathione synthetase ATP-binding domain-like"/>
    <property type="match status" value="1"/>
</dbReference>
<dbReference type="Pfam" id="PF18130">
    <property type="entry name" value="ATPgrasp_N"/>
    <property type="match status" value="1"/>
</dbReference>
<dbReference type="RefSeq" id="WP_010469575.1">
    <property type="nucleotide sequence ID" value="NZ_CP095474.1"/>
</dbReference>
<dbReference type="InterPro" id="IPR052032">
    <property type="entry name" value="ATP-dep_AA_Ligase"/>
</dbReference>
<evidence type="ECO:0000256" key="3">
    <source>
        <dbReference type="ARBA" id="ARBA00022840"/>
    </source>
</evidence>
<evidence type="ECO:0000259" key="5">
    <source>
        <dbReference type="PROSITE" id="PS50975"/>
    </source>
</evidence>
<dbReference type="PROSITE" id="PS50975">
    <property type="entry name" value="ATP_GRASP"/>
    <property type="match status" value="1"/>
</dbReference>
<dbReference type="InterPro" id="IPR041472">
    <property type="entry name" value="BL00235/CARNS1_N"/>
</dbReference>
<evidence type="ECO:0000313" key="7">
    <source>
        <dbReference type="Proteomes" id="UP001056383"/>
    </source>
</evidence>
<dbReference type="Proteomes" id="UP001056383">
    <property type="component" value="Chromosome"/>
</dbReference>
<dbReference type="PANTHER" id="PTHR43585:SF2">
    <property type="entry name" value="ATP-GRASP ENZYME FSQD"/>
    <property type="match status" value="1"/>
</dbReference>
<dbReference type="Gene3D" id="3.30.470.20">
    <property type="entry name" value="ATP-grasp fold, B domain"/>
    <property type="match status" value="1"/>
</dbReference>
<organism evidence="6 7">
    <name type="scientific">Streptomyces sudanensis</name>
    <dbReference type="NCBI Taxonomy" id="436397"/>
    <lineage>
        <taxon>Bacteria</taxon>
        <taxon>Bacillati</taxon>
        <taxon>Actinomycetota</taxon>
        <taxon>Actinomycetes</taxon>
        <taxon>Kitasatosporales</taxon>
        <taxon>Streptomycetaceae</taxon>
        <taxon>Streptomyces</taxon>
    </lineage>
</organism>
<keyword evidence="3 4" id="KW-0067">ATP-binding</keyword>
<keyword evidence="2 4" id="KW-0547">Nucleotide-binding</keyword>
<reference evidence="6" key="1">
    <citation type="submission" date="2022-04" db="EMBL/GenBank/DDBJ databases">
        <title>Systematic whole-genome sequencing reveals an unexpected diversity among actinomycetoma pathogens and provides insights into their antibacterial susceptibilities.</title>
        <authorList>
            <person name="Watson A.K."/>
            <person name="Kepplinger B."/>
            <person name="Bakhiet S.M."/>
            <person name="Mhmoud N.A."/>
            <person name="Chapman J."/>
            <person name="Allenby N."/>
            <person name="Mickiewicz K."/>
            <person name="Goodfellow M."/>
            <person name="Fahal A.H."/>
            <person name="Errington J."/>
        </authorList>
    </citation>
    <scope>NUCLEOTIDE SEQUENCE</scope>
    <source>
        <strain evidence="6">SD 504</strain>
    </source>
</reference>
<protein>
    <submittedName>
        <fullName evidence="6">ATP-grasp domain-containing protein</fullName>
    </submittedName>
</protein>
<sequence length="397" mass="42858">MAVIGGTINILLRAAALDVSVVLFHKEGAYDPESVKYCTELVHVDFVDDPEALVELVRAHHERRPFDRVMSLTENGLVPAARLNEILGLGGNSLRTAELLKDKVSMRRRLDEEGISPVAYRAVRSRQELDAFRQLIGGPVFVKPVNGSASVAVQRVDTSADAASAWARLTAAGYDEAIAEEFLEGPEFSVDAYSWQGRHTVIAVTRKLLAPNSLEIGHSMPAQLEEDTRSEMTRMVRAMLDAVGLVEGPTHTEVRLTPKGPRIIESQNRIGGSRLYEMMSLAFGIDIIRLAVAVPLGLEPAPEKTPDTLAGAAVRYFTPPPGVVTAITGTEHLPDDGTLRLALGVAVGDTVAEQRTSIDRDTLGCYVVCSGADEADAVARCERALDTVTITTRAVAR</sequence>
<evidence type="ECO:0000313" key="6">
    <source>
        <dbReference type="EMBL" id="URN18231.1"/>
    </source>
</evidence>
<dbReference type="PANTHER" id="PTHR43585">
    <property type="entry name" value="FUMIPYRROLE BIOSYNTHESIS PROTEIN C"/>
    <property type="match status" value="1"/>
</dbReference>
<dbReference type="Pfam" id="PF13535">
    <property type="entry name" value="ATP-grasp_4"/>
    <property type="match status" value="1"/>
</dbReference>
<dbReference type="Pfam" id="PF18603">
    <property type="entry name" value="LAL_C2"/>
    <property type="match status" value="1"/>
</dbReference>